<accession>A0ABQ5R066</accession>
<feature type="transmembrane region" description="Helical" evidence="3">
    <location>
        <begin position="75"/>
        <end position="95"/>
    </location>
</feature>
<dbReference type="EMBL" id="BSDI01000026">
    <property type="protein sequence ID" value="GLH99667.1"/>
    <property type="molecule type" value="Genomic_DNA"/>
</dbReference>
<comment type="similarity">
    <text evidence="1">Belongs to the peptidase S33 family.</text>
</comment>
<evidence type="ECO:0000313" key="5">
    <source>
        <dbReference type="EMBL" id="GLH99667.1"/>
    </source>
</evidence>
<dbReference type="InterPro" id="IPR002410">
    <property type="entry name" value="Peptidase_S33"/>
</dbReference>
<feature type="transmembrane region" description="Helical" evidence="3">
    <location>
        <begin position="39"/>
        <end position="63"/>
    </location>
</feature>
<evidence type="ECO:0000256" key="3">
    <source>
        <dbReference type="SAM" id="Phobius"/>
    </source>
</evidence>
<gene>
    <name evidence="5" type="ORF">Pa4123_49430</name>
</gene>
<proteinExistence type="inferred from homology"/>
<dbReference type="PRINTS" id="PR00793">
    <property type="entry name" value="PROAMNOPTASE"/>
</dbReference>
<keyword evidence="6" id="KW-1185">Reference proteome</keyword>
<keyword evidence="2" id="KW-0378">Hydrolase</keyword>
<protein>
    <recommendedName>
        <fullName evidence="4">AB hydrolase-1 domain-containing protein</fullName>
    </recommendedName>
</protein>
<dbReference type="Proteomes" id="UP001144280">
    <property type="component" value="Unassembled WGS sequence"/>
</dbReference>
<comment type="caution">
    <text evidence="5">The sequence shown here is derived from an EMBL/GenBank/DDBJ whole genome shotgun (WGS) entry which is preliminary data.</text>
</comment>
<dbReference type="InterPro" id="IPR029058">
    <property type="entry name" value="AB_hydrolase_fold"/>
</dbReference>
<evidence type="ECO:0000313" key="6">
    <source>
        <dbReference type="Proteomes" id="UP001144280"/>
    </source>
</evidence>
<dbReference type="RefSeq" id="WP_281899480.1">
    <property type="nucleotide sequence ID" value="NZ_BSDI01000026.1"/>
</dbReference>
<keyword evidence="3" id="KW-1133">Transmembrane helix</keyword>
<keyword evidence="3" id="KW-0812">Transmembrane</keyword>
<evidence type="ECO:0000259" key="4">
    <source>
        <dbReference type="Pfam" id="PF00561"/>
    </source>
</evidence>
<dbReference type="PANTHER" id="PTHR43798">
    <property type="entry name" value="MONOACYLGLYCEROL LIPASE"/>
    <property type="match status" value="1"/>
</dbReference>
<dbReference type="InterPro" id="IPR000073">
    <property type="entry name" value="AB_hydrolase_1"/>
</dbReference>
<dbReference type="SUPFAM" id="SSF53474">
    <property type="entry name" value="alpha/beta-Hydrolases"/>
    <property type="match status" value="1"/>
</dbReference>
<keyword evidence="3" id="KW-0472">Membrane</keyword>
<feature type="domain" description="AB hydrolase-1" evidence="4">
    <location>
        <begin position="136"/>
        <end position="394"/>
    </location>
</feature>
<evidence type="ECO:0000256" key="2">
    <source>
        <dbReference type="ARBA" id="ARBA00022801"/>
    </source>
</evidence>
<dbReference type="Gene3D" id="3.40.50.1820">
    <property type="entry name" value="alpha/beta hydrolase"/>
    <property type="match status" value="1"/>
</dbReference>
<reference evidence="5" key="1">
    <citation type="submission" date="2022-12" db="EMBL/GenBank/DDBJ databases">
        <title>New Phytohabitans aurantiacus sp. RD004123 nov., an actinomycete isolated from soil.</title>
        <authorList>
            <person name="Triningsih D.W."/>
            <person name="Harunari E."/>
            <person name="Igarashi Y."/>
        </authorList>
    </citation>
    <scope>NUCLEOTIDE SEQUENCE</scope>
    <source>
        <strain evidence="5">RD004123</strain>
    </source>
</reference>
<sequence>MVRTLLRRAAGVTLLLLAIVLALTAGALAFLGTAAVTATIPVLAAAGLAALASVAFLLAWPAFALLRSTRRRTAAAALAGILAVATAGLAILTVFRPLPTVTAASEPTGLRYWDLPTGSRLAYSKAPARGTPRPTPVVFLHGGPGTPGDGIDDTGRALTADGFDVYEYDQLGSGRSTRLSDVNGYTVARHVADLEAIRQAIGADKMVLFGQSWGATLAAHYLAAYPQHVAKVAFTSPGALWDGAFPDGDTGDIWDRLTPAQEAEIDALSYRPRFVAASLLQGINPDAAHALMGDAEADLLFREVLLAAAPAAQYPGAPPLRAPDNMPGFYANQLTSLDAERVADPRPALRQVHVPALVMRAEGDYKKWAVTYDYKRTLPEATLVYVEDAGHAIASDQPAVYLDLLRAFLLGKPLPAYTSEQPPR</sequence>
<name>A0ABQ5R066_9ACTN</name>
<dbReference type="PANTHER" id="PTHR43798:SF27">
    <property type="entry name" value="HYDROLASE ALPHA_BETA HYDROLASE FOLD FAMILY"/>
    <property type="match status" value="1"/>
</dbReference>
<organism evidence="5 6">
    <name type="scientific">Phytohabitans aurantiacus</name>
    <dbReference type="NCBI Taxonomy" id="3016789"/>
    <lineage>
        <taxon>Bacteria</taxon>
        <taxon>Bacillati</taxon>
        <taxon>Actinomycetota</taxon>
        <taxon>Actinomycetes</taxon>
        <taxon>Micromonosporales</taxon>
        <taxon>Micromonosporaceae</taxon>
    </lineage>
</organism>
<dbReference type="InterPro" id="IPR050266">
    <property type="entry name" value="AB_hydrolase_sf"/>
</dbReference>
<dbReference type="Pfam" id="PF00561">
    <property type="entry name" value="Abhydrolase_1"/>
    <property type="match status" value="1"/>
</dbReference>
<evidence type="ECO:0000256" key="1">
    <source>
        <dbReference type="ARBA" id="ARBA00010088"/>
    </source>
</evidence>